<dbReference type="AlphaFoldDB" id="A0A7S3PB75"/>
<dbReference type="EMBL" id="HBIM01017346">
    <property type="protein sequence ID" value="CAE0416319.1"/>
    <property type="molecule type" value="Transcribed_RNA"/>
</dbReference>
<feature type="compositionally biased region" description="Acidic residues" evidence="1">
    <location>
        <begin position="259"/>
        <end position="274"/>
    </location>
</feature>
<evidence type="ECO:0000313" key="2">
    <source>
        <dbReference type="EMBL" id="CAE0416319.1"/>
    </source>
</evidence>
<protein>
    <submittedName>
        <fullName evidence="2">Uncharacterized protein</fullName>
    </submittedName>
</protein>
<gene>
    <name evidence="2" type="ORF">ACOF00016_LOCUS13377</name>
</gene>
<name>A0A7S3PB75_9STRA</name>
<organism evidence="2">
    <name type="scientific">Amphora coffeiformis</name>
    <dbReference type="NCBI Taxonomy" id="265554"/>
    <lineage>
        <taxon>Eukaryota</taxon>
        <taxon>Sar</taxon>
        <taxon>Stramenopiles</taxon>
        <taxon>Ochrophyta</taxon>
        <taxon>Bacillariophyta</taxon>
        <taxon>Bacillariophyceae</taxon>
        <taxon>Bacillariophycidae</taxon>
        <taxon>Thalassiophysales</taxon>
        <taxon>Catenulaceae</taxon>
        <taxon>Amphora</taxon>
    </lineage>
</organism>
<proteinExistence type="predicted"/>
<reference evidence="2" key="1">
    <citation type="submission" date="2021-01" db="EMBL/GenBank/DDBJ databases">
        <authorList>
            <person name="Corre E."/>
            <person name="Pelletier E."/>
            <person name="Niang G."/>
            <person name="Scheremetjew M."/>
            <person name="Finn R."/>
            <person name="Kale V."/>
            <person name="Holt S."/>
            <person name="Cochrane G."/>
            <person name="Meng A."/>
            <person name="Brown T."/>
            <person name="Cohen L."/>
        </authorList>
    </citation>
    <scope>NUCLEOTIDE SEQUENCE</scope>
    <source>
        <strain evidence="2">CCMP127</strain>
    </source>
</reference>
<accession>A0A7S3PB75</accession>
<feature type="region of interest" description="Disordered" evidence="1">
    <location>
        <begin position="259"/>
        <end position="295"/>
    </location>
</feature>
<sequence>MSTNERDSRADGDRMVQSLSGNVHLRDSESGSSPEGNSPQRRRLLHDGSEAAGYIHPKVLSFAARNRRGRFYIPLTDNSFGGIQVRHVLFDSGCSSLLLPFPLSTGFPSELFSARFSWAVSTSRGTGALHSPVLKIVISVGVGFECTLGGAGQPKLRMLRFHVGKEAARYLLNTPDIRERLGIDCVSKLNDFLGQLGVRSAPERTYALLGQSYLKEVMFCQMDDVALCLSKDVNGADDIVDIIARYHRKIEPLVNQFEGFDDLEDDDGDEDEDDYRLSWDHHASSDDEIDEPDGR</sequence>
<feature type="compositionally biased region" description="Basic and acidic residues" evidence="1">
    <location>
        <begin position="1"/>
        <end position="14"/>
    </location>
</feature>
<evidence type="ECO:0000256" key="1">
    <source>
        <dbReference type="SAM" id="MobiDB-lite"/>
    </source>
</evidence>
<feature type="region of interest" description="Disordered" evidence="1">
    <location>
        <begin position="1"/>
        <end position="42"/>
    </location>
</feature>
<feature type="compositionally biased region" description="Low complexity" evidence="1">
    <location>
        <begin position="30"/>
        <end position="39"/>
    </location>
</feature>
<feature type="compositionally biased region" description="Acidic residues" evidence="1">
    <location>
        <begin position="286"/>
        <end position="295"/>
    </location>
</feature>
<feature type="compositionally biased region" description="Basic and acidic residues" evidence="1">
    <location>
        <begin position="275"/>
        <end position="285"/>
    </location>
</feature>